<feature type="compositionally biased region" description="Polar residues" evidence="1">
    <location>
        <begin position="17"/>
        <end position="36"/>
    </location>
</feature>
<organism evidence="2 3">
    <name type="scientific">Drosophila madeirensis</name>
    <name type="common">Fruit fly</name>
    <dbReference type="NCBI Taxonomy" id="30013"/>
    <lineage>
        <taxon>Eukaryota</taxon>
        <taxon>Metazoa</taxon>
        <taxon>Ecdysozoa</taxon>
        <taxon>Arthropoda</taxon>
        <taxon>Hexapoda</taxon>
        <taxon>Insecta</taxon>
        <taxon>Pterygota</taxon>
        <taxon>Neoptera</taxon>
        <taxon>Endopterygota</taxon>
        <taxon>Diptera</taxon>
        <taxon>Brachycera</taxon>
        <taxon>Muscomorpha</taxon>
        <taxon>Ephydroidea</taxon>
        <taxon>Drosophilidae</taxon>
        <taxon>Drosophila</taxon>
        <taxon>Sophophora</taxon>
    </lineage>
</organism>
<name>A0AAU9G9Y8_DROMD</name>
<protein>
    <submittedName>
        <fullName evidence="2">Uncharacterized protein</fullName>
    </submittedName>
</protein>
<evidence type="ECO:0000313" key="2">
    <source>
        <dbReference type="EMBL" id="BFG05297.1"/>
    </source>
</evidence>
<accession>A0AAU9G9Y8</accession>
<proteinExistence type="predicted"/>
<dbReference type="Proteomes" id="UP001500889">
    <property type="component" value="Chromosome E"/>
</dbReference>
<evidence type="ECO:0000313" key="3">
    <source>
        <dbReference type="Proteomes" id="UP001500889"/>
    </source>
</evidence>
<evidence type="ECO:0000256" key="1">
    <source>
        <dbReference type="SAM" id="MobiDB-lite"/>
    </source>
</evidence>
<dbReference type="EMBL" id="AP029267">
    <property type="protein sequence ID" value="BFG05297.1"/>
    <property type="molecule type" value="Genomic_DNA"/>
</dbReference>
<gene>
    <name evidence="2" type="ORF">DMAD_04057</name>
</gene>
<reference evidence="2 3" key="1">
    <citation type="submission" date="2024-02" db="EMBL/GenBank/DDBJ databases">
        <title>A chromosome-level genome assembly of Drosophila madeirensis, a fruit fly species endemic to Madeira island.</title>
        <authorList>
            <person name="Tomihara K."/>
            <person name="Llopart A."/>
            <person name="Yamamoto D."/>
        </authorList>
    </citation>
    <scope>NUCLEOTIDE SEQUENCE [LARGE SCALE GENOMIC DNA]</scope>
    <source>
        <strain evidence="2 3">RF1</strain>
    </source>
</reference>
<feature type="region of interest" description="Disordered" evidence="1">
    <location>
        <begin position="1"/>
        <end position="44"/>
    </location>
</feature>
<sequence length="83" mass="8979">MLGVTRPTAIAQRHPHLNQQAPPLSAQASTNCSHAYTTNSTSSNRVVTRSATMLALFGIALSSFSLKQLLAKKHSKHNALRKL</sequence>
<dbReference type="AlphaFoldDB" id="A0AAU9G9Y8"/>
<keyword evidence="3" id="KW-1185">Reference proteome</keyword>